<evidence type="ECO:0000256" key="1">
    <source>
        <dbReference type="SAM" id="MobiDB-lite"/>
    </source>
</evidence>
<evidence type="ECO:0000313" key="2">
    <source>
        <dbReference type="EMBL" id="MFD2841819.1"/>
    </source>
</evidence>
<evidence type="ECO:0000313" key="3">
    <source>
        <dbReference type="Proteomes" id="UP001597391"/>
    </source>
</evidence>
<organism evidence="2 3">
    <name type="scientific">Populibacterium corticicola</name>
    <dbReference type="NCBI Taxonomy" id="1812826"/>
    <lineage>
        <taxon>Bacteria</taxon>
        <taxon>Bacillati</taxon>
        <taxon>Actinomycetota</taxon>
        <taxon>Actinomycetes</taxon>
        <taxon>Micrococcales</taxon>
        <taxon>Jonesiaceae</taxon>
        <taxon>Populibacterium</taxon>
    </lineage>
</organism>
<name>A0ABW5XJ89_9MICO</name>
<feature type="region of interest" description="Disordered" evidence="1">
    <location>
        <begin position="1"/>
        <end position="20"/>
    </location>
</feature>
<dbReference type="RefSeq" id="WP_377468233.1">
    <property type="nucleotide sequence ID" value="NZ_JBHUOP010000011.1"/>
</dbReference>
<dbReference type="EMBL" id="JBHUOP010000011">
    <property type="protein sequence ID" value="MFD2841819.1"/>
    <property type="molecule type" value="Genomic_DNA"/>
</dbReference>
<gene>
    <name evidence="2" type="ORF">ACFSYH_14755</name>
</gene>
<keyword evidence="3" id="KW-1185">Reference proteome</keyword>
<reference evidence="3" key="1">
    <citation type="journal article" date="2019" name="Int. J. Syst. Evol. Microbiol.">
        <title>The Global Catalogue of Microorganisms (GCM) 10K type strain sequencing project: providing services to taxonomists for standard genome sequencing and annotation.</title>
        <authorList>
            <consortium name="The Broad Institute Genomics Platform"/>
            <consortium name="The Broad Institute Genome Sequencing Center for Infectious Disease"/>
            <person name="Wu L."/>
            <person name="Ma J."/>
        </authorList>
    </citation>
    <scope>NUCLEOTIDE SEQUENCE [LARGE SCALE GENOMIC DNA]</scope>
    <source>
        <strain evidence="3">KCTC 33576</strain>
    </source>
</reference>
<sequence>MSEETIRIATTPGDIPQEQRDGLSPLEREILDFESKLWKKTAIKERAISTQLGIAPIQYYQYLAALMERPEAIEYAPATVRRLTEAFAARTAKRLV</sequence>
<dbReference type="Proteomes" id="UP001597391">
    <property type="component" value="Unassembled WGS sequence"/>
</dbReference>
<accession>A0ABW5XJ89</accession>
<proteinExistence type="predicted"/>
<dbReference type="InterPro" id="IPR021678">
    <property type="entry name" value="DUF3263"/>
</dbReference>
<comment type="caution">
    <text evidence="2">The sequence shown here is derived from an EMBL/GenBank/DDBJ whole genome shotgun (WGS) entry which is preliminary data.</text>
</comment>
<protein>
    <submittedName>
        <fullName evidence="2">DUF3263 domain-containing protein</fullName>
    </submittedName>
</protein>
<dbReference type="Pfam" id="PF11662">
    <property type="entry name" value="DUF3263"/>
    <property type="match status" value="1"/>
</dbReference>